<evidence type="ECO:0000313" key="1">
    <source>
        <dbReference type="EMBL" id="KRX33120.1"/>
    </source>
</evidence>
<keyword evidence="4" id="KW-1185">Reference proteome</keyword>
<dbReference type="Proteomes" id="UP000055048">
    <property type="component" value="Unassembled WGS sequence"/>
</dbReference>
<evidence type="ECO:0000313" key="3">
    <source>
        <dbReference type="EMBL" id="KRX34468.1"/>
    </source>
</evidence>
<name>A0A0V0T268_9BILA</name>
<evidence type="ECO:0000313" key="4">
    <source>
        <dbReference type="Proteomes" id="UP000055048"/>
    </source>
</evidence>
<dbReference type="EMBL" id="JYDJ01000834">
    <property type="protein sequence ID" value="KRX33333.1"/>
    <property type="molecule type" value="Genomic_DNA"/>
</dbReference>
<accession>A0A0V0T268</accession>
<comment type="caution">
    <text evidence="1">The sequence shown here is derived from an EMBL/GenBank/DDBJ whole genome shotgun (WGS) entry which is preliminary data.</text>
</comment>
<dbReference type="EMBL" id="JYDJ01000561">
    <property type="protein sequence ID" value="KRX34468.1"/>
    <property type="molecule type" value="Genomic_DNA"/>
</dbReference>
<dbReference type="EMBL" id="JYDJ01000907">
    <property type="protein sequence ID" value="KRX33120.1"/>
    <property type="molecule type" value="Genomic_DNA"/>
</dbReference>
<reference evidence="1 4" key="1">
    <citation type="submission" date="2015-01" db="EMBL/GenBank/DDBJ databases">
        <title>Evolution of Trichinella species and genotypes.</title>
        <authorList>
            <person name="Korhonen P.K."/>
            <person name="Edoardo P."/>
            <person name="Giuseppe L.R."/>
            <person name="Gasser R.B."/>
        </authorList>
    </citation>
    <scope>NUCLEOTIDE SEQUENCE [LARGE SCALE GENOMIC DNA]</scope>
    <source>
        <strain evidence="1">ISS417</strain>
    </source>
</reference>
<evidence type="ECO:0000313" key="2">
    <source>
        <dbReference type="EMBL" id="KRX33333.1"/>
    </source>
</evidence>
<proteinExistence type="predicted"/>
<gene>
    <name evidence="2" type="ORF">T05_10417</name>
    <name evidence="1" type="ORF">T05_15996</name>
    <name evidence="3" type="ORF">T05_6949</name>
</gene>
<organism evidence="1 4">
    <name type="scientific">Trichinella murrelli</name>
    <dbReference type="NCBI Taxonomy" id="144512"/>
    <lineage>
        <taxon>Eukaryota</taxon>
        <taxon>Metazoa</taxon>
        <taxon>Ecdysozoa</taxon>
        <taxon>Nematoda</taxon>
        <taxon>Enoplea</taxon>
        <taxon>Dorylaimia</taxon>
        <taxon>Trichinellida</taxon>
        <taxon>Trichinellidae</taxon>
        <taxon>Trichinella</taxon>
    </lineage>
</organism>
<sequence length="68" mass="7457">MNFSFARVAAYQVSTSMLYRTPPTEPSAVGVSISGDRMTTTGKVRIVLLTWDVRSSWACGVARQSLLM</sequence>
<protein>
    <submittedName>
        <fullName evidence="1">Uncharacterized protein</fullName>
    </submittedName>
</protein>
<dbReference type="AlphaFoldDB" id="A0A0V0T268"/>